<feature type="domain" description="DUF4178" evidence="2">
    <location>
        <begin position="271"/>
        <end position="407"/>
    </location>
</feature>
<evidence type="ECO:0000313" key="4">
    <source>
        <dbReference type="Proteomes" id="UP000182229"/>
    </source>
</evidence>
<keyword evidence="1" id="KW-0812">Transmembrane</keyword>
<dbReference type="InterPro" id="IPR025235">
    <property type="entry name" value="DUF4178"/>
</dbReference>
<accession>A0A1L9AVV2</accession>
<keyword evidence="1" id="KW-0472">Membrane</keyword>
<evidence type="ECO:0000313" key="3">
    <source>
        <dbReference type="EMBL" id="OJH34145.1"/>
    </source>
</evidence>
<name>A0A1L9AVV2_9BACT</name>
<dbReference type="RefSeq" id="WP_071904828.1">
    <property type="nucleotide sequence ID" value="NZ_MPIN01000022.1"/>
</dbReference>
<evidence type="ECO:0000256" key="1">
    <source>
        <dbReference type="SAM" id="Phobius"/>
    </source>
</evidence>
<comment type="caution">
    <text evidence="3">The sequence shown here is derived from an EMBL/GenBank/DDBJ whole genome shotgun (WGS) entry which is preliminary data.</text>
</comment>
<dbReference type="STRING" id="83449.BON30_45125"/>
<reference evidence="4" key="1">
    <citation type="submission" date="2016-11" db="EMBL/GenBank/DDBJ databases">
        <authorList>
            <person name="Shukria A."/>
            <person name="Stevens D.C."/>
        </authorList>
    </citation>
    <scope>NUCLEOTIDE SEQUENCE [LARGE SCALE GENOMIC DNA]</scope>
    <source>
        <strain evidence="4">Cbfe23</strain>
    </source>
</reference>
<dbReference type="AlphaFoldDB" id="A0A1L9AVV2"/>
<dbReference type="Proteomes" id="UP000182229">
    <property type="component" value="Unassembled WGS sequence"/>
</dbReference>
<sequence length="632" mass="69200">MTQGMCPSCGAAVEFSAGSALVVVCGHCQTVVARQGASLEAHGKVGAIVETDSPLRLGAEGRLGRDAYRLVGHLQKDHGAGPWDEWYVEFDDGRTGWLSESEGAFHLLIASGTEQGLELEDFPPGHRFSLVGHRLVVEERGHGRVVAAEGQLPDDVDPSADSHYVDATGPKGVFVTLDFGTSTTDPEVYVGKKLKLTELGIAPDQLRPRVKKVALQQARCTQCNGPLELRAPDQTKRVACPYCGALLDVRKGKLAFLQLLEKPDPGPRIPLGARGKLEGTDWVCIGFLIRSCTVEGVRYPWEEYLLFNRERGFTWLMESNGHWVFLTPLDAGDVSVAPGIAAHLEGQRYRAFQGVEAVTETVLGEFYWEVRAGERSHAEEYVAPPYSVNVDETKNEVTYSRGEYLAPGVIQEAFGLKEPLPEPQGIAPSQPNPHSSGPAWRWAGIWSAALFVVFLLLNALAANEVVLEQSVRLDPDARSGTPSAIHFSKPFDIHKHGNVRAELSSPVNNSWLGVQAELVNEQNGDVIGFYEEVGYYSGSDSDESWSEGSRTESEHLSSVPPGRYVLRTQALFDGAPQGYSYTMKLVSDTPRALWFFWALVVLWVLPLFAVFRASSFETSRWAESNLDSGSGE</sequence>
<dbReference type="EMBL" id="MPIN01000022">
    <property type="protein sequence ID" value="OJH34145.1"/>
    <property type="molecule type" value="Genomic_DNA"/>
</dbReference>
<gene>
    <name evidence="3" type="ORF">BON30_45125</name>
</gene>
<feature type="transmembrane region" description="Helical" evidence="1">
    <location>
        <begin position="592"/>
        <end position="611"/>
    </location>
</feature>
<keyword evidence="1" id="KW-1133">Transmembrane helix</keyword>
<organism evidence="3 4">
    <name type="scientific">Cystobacter ferrugineus</name>
    <dbReference type="NCBI Taxonomy" id="83449"/>
    <lineage>
        <taxon>Bacteria</taxon>
        <taxon>Pseudomonadati</taxon>
        <taxon>Myxococcota</taxon>
        <taxon>Myxococcia</taxon>
        <taxon>Myxococcales</taxon>
        <taxon>Cystobacterineae</taxon>
        <taxon>Archangiaceae</taxon>
        <taxon>Cystobacter</taxon>
    </lineage>
</organism>
<reference evidence="3 4" key="2">
    <citation type="submission" date="2016-12" db="EMBL/GenBank/DDBJ databases">
        <title>Draft Genome Sequence of Cystobacter ferrugineus Strain Cbfe23.</title>
        <authorList>
            <person name="Akbar S."/>
            <person name="Dowd S.E."/>
            <person name="Stevens D.C."/>
        </authorList>
    </citation>
    <scope>NUCLEOTIDE SEQUENCE [LARGE SCALE GENOMIC DNA]</scope>
    <source>
        <strain evidence="3 4">Cbfe23</strain>
    </source>
</reference>
<feature type="transmembrane region" description="Helical" evidence="1">
    <location>
        <begin position="439"/>
        <end position="462"/>
    </location>
</feature>
<dbReference type="OrthoDB" id="228033at2"/>
<keyword evidence="4" id="KW-1185">Reference proteome</keyword>
<evidence type="ECO:0000259" key="2">
    <source>
        <dbReference type="Pfam" id="PF13785"/>
    </source>
</evidence>
<protein>
    <recommendedName>
        <fullName evidence="2">DUF4178 domain-containing protein</fullName>
    </recommendedName>
</protein>
<feature type="domain" description="DUF4178" evidence="2">
    <location>
        <begin position="56"/>
        <end position="194"/>
    </location>
</feature>
<dbReference type="Pfam" id="PF13785">
    <property type="entry name" value="DUF4178"/>
    <property type="match status" value="2"/>
</dbReference>
<proteinExistence type="predicted"/>